<accession>A0AAV5VN32</accession>
<proteinExistence type="predicted"/>
<sequence>MDSLCQLPPEMWLKIFSHIPSFDLFSSVSHSSPYLHRLVSFHRSSLPCLRVNIRVWSESNGGMDKCRFSSLTFVISVHDNDMDIAFKDYSKGIYRGNERRLKVLYVIYSKGGQMMAELENREGSIEKIDNSLMMDLLSWMEVSSLRLEVNNENDDSLWRRDDDLLFNIFQWMNDHCQRVSLRHVTLTSHNSSFEWKPNVNSIQLLRSLPLLSLTIENMPSLDILSAPIQIPSLFLRVSHTQRRQRERQLNRIIFYDMDVSYLASLLTSPFPIHHELYPQIPFSLSSITANSLADFILIWRSLPPPKSKTFLCFNSIVSLSDFRSVFPSKGLHHILEEVP</sequence>
<dbReference type="Proteomes" id="UP001432322">
    <property type="component" value="Unassembled WGS sequence"/>
</dbReference>
<gene>
    <name evidence="2" type="ORF">PFISCL1PPCAC_10461</name>
</gene>
<feature type="non-terminal residue" evidence="2">
    <location>
        <position position="339"/>
    </location>
</feature>
<dbReference type="InterPro" id="IPR001810">
    <property type="entry name" value="F-box_dom"/>
</dbReference>
<feature type="domain" description="F-box" evidence="1">
    <location>
        <begin position="1"/>
        <end position="39"/>
    </location>
</feature>
<comment type="caution">
    <text evidence="2">The sequence shown here is derived from an EMBL/GenBank/DDBJ whole genome shotgun (WGS) entry which is preliminary data.</text>
</comment>
<keyword evidence="3" id="KW-1185">Reference proteome</keyword>
<protein>
    <recommendedName>
        <fullName evidence="1">F-box domain-containing protein</fullName>
    </recommendedName>
</protein>
<name>A0AAV5VN32_9BILA</name>
<dbReference type="AlphaFoldDB" id="A0AAV5VN32"/>
<organism evidence="2 3">
    <name type="scientific">Pristionchus fissidentatus</name>
    <dbReference type="NCBI Taxonomy" id="1538716"/>
    <lineage>
        <taxon>Eukaryota</taxon>
        <taxon>Metazoa</taxon>
        <taxon>Ecdysozoa</taxon>
        <taxon>Nematoda</taxon>
        <taxon>Chromadorea</taxon>
        <taxon>Rhabditida</taxon>
        <taxon>Rhabditina</taxon>
        <taxon>Diplogasteromorpha</taxon>
        <taxon>Diplogasteroidea</taxon>
        <taxon>Neodiplogasteridae</taxon>
        <taxon>Pristionchus</taxon>
    </lineage>
</organism>
<dbReference type="InterPro" id="IPR036047">
    <property type="entry name" value="F-box-like_dom_sf"/>
</dbReference>
<dbReference type="SUPFAM" id="SSF81383">
    <property type="entry name" value="F-box domain"/>
    <property type="match status" value="1"/>
</dbReference>
<reference evidence="2" key="1">
    <citation type="submission" date="2023-10" db="EMBL/GenBank/DDBJ databases">
        <title>Genome assembly of Pristionchus species.</title>
        <authorList>
            <person name="Yoshida K."/>
            <person name="Sommer R.J."/>
        </authorList>
    </citation>
    <scope>NUCLEOTIDE SEQUENCE</scope>
    <source>
        <strain evidence="2">RS5133</strain>
    </source>
</reference>
<evidence type="ECO:0000313" key="3">
    <source>
        <dbReference type="Proteomes" id="UP001432322"/>
    </source>
</evidence>
<evidence type="ECO:0000259" key="1">
    <source>
        <dbReference type="PROSITE" id="PS50181"/>
    </source>
</evidence>
<evidence type="ECO:0000313" key="2">
    <source>
        <dbReference type="EMBL" id="GMT19164.1"/>
    </source>
</evidence>
<dbReference type="EMBL" id="BTSY01000003">
    <property type="protein sequence ID" value="GMT19164.1"/>
    <property type="molecule type" value="Genomic_DNA"/>
</dbReference>
<dbReference type="PROSITE" id="PS50181">
    <property type="entry name" value="FBOX"/>
    <property type="match status" value="1"/>
</dbReference>